<dbReference type="InterPro" id="IPR036429">
    <property type="entry name" value="SpoA-like_sf"/>
</dbReference>
<proteinExistence type="predicted"/>
<feature type="domain" description="Flagellar motor switch protein FliN-like C-terminal" evidence="2">
    <location>
        <begin position="221"/>
        <end position="286"/>
    </location>
</feature>
<comment type="caution">
    <text evidence="3">The sequence shown here is derived from an EMBL/GenBank/DDBJ whole genome shotgun (WGS) entry which is preliminary data.</text>
</comment>
<keyword evidence="3" id="KW-0282">Flagellum</keyword>
<dbReference type="Proteomes" id="UP000015347">
    <property type="component" value="Unassembled WGS sequence"/>
</dbReference>
<keyword evidence="3" id="KW-0969">Cilium</keyword>
<organism evidence="3 4">
    <name type="scientific">Salipiger mucosus DSM 16094</name>
    <dbReference type="NCBI Taxonomy" id="1123237"/>
    <lineage>
        <taxon>Bacteria</taxon>
        <taxon>Pseudomonadati</taxon>
        <taxon>Pseudomonadota</taxon>
        <taxon>Alphaproteobacteria</taxon>
        <taxon>Rhodobacterales</taxon>
        <taxon>Roseobacteraceae</taxon>
        <taxon>Salipiger</taxon>
    </lineage>
</organism>
<dbReference type="SUPFAM" id="SSF101801">
    <property type="entry name" value="Surface presentation of antigens (SPOA)"/>
    <property type="match status" value="1"/>
</dbReference>
<dbReference type="eggNOG" id="COG1868">
    <property type="taxonomic scope" value="Bacteria"/>
</dbReference>
<keyword evidence="4" id="KW-1185">Reference proteome</keyword>
<dbReference type="EMBL" id="APVH01000008">
    <property type="protein sequence ID" value="EPX85622.1"/>
    <property type="molecule type" value="Genomic_DNA"/>
</dbReference>
<sequence>MGDAAIQDVLGQKATAARRALEARAMSPAKALRRALSRTADVLWDLALVTHGVSQEILDQDGVIDLLPHDSLLLLLDGPEGAIGLAAVDREVMTGLIEVQTILQVTQMPIEDRALTQTDAAMMTPMIDGTMERLARYLQEHPLCPQIEGYRFGAMIEDARAAGLLLDAAGYRAFRVSVDLALGRRRGELMFILPERPENGARGAEVDSPGEPGPHEARMKLLPVRMDAVLCRLTLSLREAEALRPGDLLPLPPEALQGVLLHAASGEAVAGGRLGQLNGMRAVRLTWPEGAGDGEAGQSGARPEEEPSGAGYLSAVPEATAEEAPFPFDNQEDVAEEAMAADLPDLPPMEFDTGDFGFDAEAGDDLGDFDFAAAPLDPEQE</sequence>
<dbReference type="Gene3D" id="2.30.330.10">
    <property type="entry name" value="SpoA-like"/>
    <property type="match status" value="1"/>
</dbReference>
<evidence type="ECO:0000256" key="1">
    <source>
        <dbReference type="SAM" id="MobiDB-lite"/>
    </source>
</evidence>
<feature type="region of interest" description="Disordered" evidence="1">
    <location>
        <begin position="288"/>
        <end position="381"/>
    </location>
</feature>
<feature type="compositionally biased region" description="Low complexity" evidence="1">
    <location>
        <begin position="350"/>
        <end position="360"/>
    </location>
</feature>
<evidence type="ECO:0000259" key="2">
    <source>
        <dbReference type="Pfam" id="PF01052"/>
    </source>
</evidence>
<dbReference type="Pfam" id="PF01052">
    <property type="entry name" value="FliMN_C"/>
    <property type="match status" value="1"/>
</dbReference>
<dbReference type="AlphaFoldDB" id="S9R165"/>
<feature type="compositionally biased region" description="Low complexity" evidence="1">
    <location>
        <begin position="369"/>
        <end position="381"/>
    </location>
</feature>
<keyword evidence="3" id="KW-0966">Cell projection</keyword>
<dbReference type="HOGENOM" id="CLU_052341_1_0_5"/>
<dbReference type="InterPro" id="IPR001543">
    <property type="entry name" value="FliN-like_C"/>
</dbReference>
<gene>
    <name evidence="3" type="ORF">Salmuc_04893</name>
</gene>
<evidence type="ECO:0000313" key="3">
    <source>
        <dbReference type="EMBL" id="EPX85622.1"/>
    </source>
</evidence>
<protein>
    <submittedName>
        <fullName evidence="3">Flagellar motor switch protein</fullName>
    </submittedName>
</protein>
<reference evidence="4" key="1">
    <citation type="journal article" date="2014" name="Stand. Genomic Sci.">
        <title>Genome sequence of the exopolysaccharide-producing Salipiger mucosus type strain (DSM 16094(T)), a moderately halophilic member of the Roseobacter clade.</title>
        <authorList>
            <person name="Riedel T."/>
            <person name="Spring S."/>
            <person name="Fiebig A."/>
            <person name="Petersen J."/>
            <person name="Kyrpides N.C."/>
            <person name="Goker M."/>
            <person name="Klenk H.P."/>
        </authorList>
    </citation>
    <scope>NUCLEOTIDE SEQUENCE [LARGE SCALE GENOMIC DNA]</scope>
    <source>
        <strain evidence="4">DSM 16094</strain>
    </source>
</reference>
<dbReference type="STRING" id="1123237.Salmuc_04893"/>
<accession>S9R165</accession>
<dbReference type="RefSeq" id="WP_020039551.1">
    <property type="nucleotide sequence ID" value="NZ_KE557273.1"/>
</dbReference>
<evidence type="ECO:0000313" key="4">
    <source>
        <dbReference type="Proteomes" id="UP000015347"/>
    </source>
</evidence>
<name>S9R165_9RHOB</name>